<feature type="compositionally biased region" description="Polar residues" evidence="1">
    <location>
        <begin position="140"/>
        <end position="150"/>
    </location>
</feature>
<dbReference type="EMBL" id="QGKX02001290">
    <property type="protein sequence ID" value="KAF3538011.1"/>
    <property type="molecule type" value="Genomic_DNA"/>
</dbReference>
<accession>A0A8S9QAE3</accession>
<evidence type="ECO:0000313" key="3">
    <source>
        <dbReference type="Proteomes" id="UP000712600"/>
    </source>
</evidence>
<organism evidence="2 3">
    <name type="scientific">Brassica cretica</name>
    <name type="common">Mustard</name>
    <dbReference type="NCBI Taxonomy" id="69181"/>
    <lineage>
        <taxon>Eukaryota</taxon>
        <taxon>Viridiplantae</taxon>
        <taxon>Streptophyta</taxon>
        <taxon>Embryophyta</taxon>
        <taxon>Tracheophyta</taxon>
        <taxon>Spermatophyta</taxon>
        <taxon>Magnoliopsida</taxon>
        <taxon>eudicotyledons</taxon>
        <taxon>Gunneridae</taxon>
        <taxon>Pentapetalae</taxon>
        <taxon>rosids</taxon>
        <taxon>malvids</taxon>
        <taxon>Brassicales</taxon>
        <taxon>Brassicaceae</taxon>
        <taxon>Brassiceae</taxon>
        <taxon>Brassica</taxon>
    </lineage>
</organism>
<dbReference type="AlphaFoldDB" id="A0A8S9QAE3"/>
<proteinExistence type="predicted"/>
<gene>
    <name evidence="2" type="ORF">F2Q69_00023152</name>
</gene>
<reference evidence="2" key="1">
    <citation type="submission" date="2019-12" db="EMBL/GenBank/DDBJ databases">
        <title>Genome sequencing and annotation of Brassica cretica.</title>
        <authorList>
            <person name="Studholme D.J."/>
            <person name="Sarris P."/>
        </authorList>
    </citation>
    <scope>NUCLEOTIDE SEQUENCE</scope>
    <source>
        <strain evidence="2">PFS-109/04</strain>
        <tissue evidence="2">Leaf</tissue>
    </source>
</reference>
<comment type="caution">
    <text evidence="2">The sequence shown here is derived from an EMBL/GenBank/DDBJ whole genome shotgun (WGS) entry which is preliminary data.</text>
</comment>
<sequence>MNYLLAGPDTCLSILASCDRYTQELSCNLRVPRRDYSSFRFPGSYLQVLGSSLRVLGPFPRVCVLPPAFRPSDLSCFWINGNLPLIRLTQAGAESSYNESSNDAYKKGNPRNMRKSISVDDQQQEWTNHVLRYKGHWQGRQRSSPTSGNLHVSEGSTPKSSGSKRTSSTNSGLLGDDAHKPPCFRRINSRTSGPQEDISVIDEFREDTSNMTKWKDLRPAKSTRNCRTTRPTKVLLPRSCPIDIEGIPNGSTEATGAISTTAHIQSTSRVVHLRRT</sequence>
<feature type="region of interest" description="Disordered" evidence="1">
    <location>
        <begin position="136"/>
        <end position="196"/>
    </location>
</feature>
<evidence type="ECO:0000256" key="1">
    <source>
        <dbReference type="SAM" id="MobiDB-lite"/>
    </source>
</evidence>
<evidence type="ECO:0000313" key="2">
    <source>
        <dbReference type="EMBL" id="KAF3538011.1"/>
    </source>
</evidence>
<protein>
    <submittedName>
        <fullName evidence="2">Uncharacterized protein</fullName>
    </submittedName>
</protein>
<name>A0A8S9QAE3_BRACR</name>
<feature type="region of interest" description="Disordered" evidence="1">
    <location>
        <begin position="97"/>
        <end position="121"/>
    </location>
</feature>
<dbReference type="Proteomes" id="UP000712600">
    <property type="component" value="Unassembled WGS sequence"/>
</dbReference>
<feature type="compositionally biased region" description="Low complexity" evidence="1">
    <location>
        <begin position="155"/>
        <end position="172"/>
    </location>
</feature>